<dbReference type="InterPro" id="IPR002295">
    <property type="entry name" value="N4/N6-MTase_EcoPI_Mod-like"/>
</dbReference>
<dbReference type="Proteomes" id="UP000013782">
    <property type="component" value="Unassembled WGS sequence"/>
</dbReference>
<feature type="domain" description="ParB-like N-terminal" evidence="6">
    <location>
        <begin position="4"/>
        <end position="94"/>
    </location>
</feature>
<dbReference type="InterPro" id="IPR036086">
    <property type="entry name" value="ParB/Sulfiredoxin_sf"/>
</dbReference>
<evidence type="ECO:0000256" key="2">
    <source>
        <dbReference type="ARBA" id="ARBA00022603"/>
    </source>
</evidence>
<gene>
    <name evidence="7" type="ORF">UAU_01744</name>
</gene>
<dbReference type="SUPFAM" id="SSF53335">
    <property type="entry name" value="S-adenosyl-L-methionine-dependent methyltransferases"/>
    <property type="match status" value="1"/>
</dbReference>
<dbReference type="InterPro" id="IPR029063">
    <property type="entry name" value="SAM-dependent_MTases_sf"/>
</dbReference>
<dbReference type="GO" id="GO:0008170">
    <property type="term" value="F:N-methyltransferase activity"/>
    <property type="evidence" value="ECO:0007669"/>
    <property type="project" value="InterPro"/>
</dbReference>
<dbReference type="AlphaFoldDB" id="R2QEA2"/>
<evidence type="ECO:0000259" key="6">
    <source>
        <dbReference type="SMART" id="SM00470"/>
    </source>
</evidence>
<dbReference type="GO" id="GO:0032259">
    <property type="term" value="P:methylation"/>
    <property type="evidence" value="ECO:0007669"/>
    <property type="project" value="UniProtKB-KW"/>
</dbReference>
<dbReference type="PIRSF" id="PIRSF036758">
    <property type="entry name" value="Aden_M_ParB"/>
    <property type="match status" value="1"/>
</dbReference>
<evidence type="ECO:0000313" key="8">
    <source>
        <dbReference type="Proteomes" id="UP000013782"/>
    </source>
</evidence>
<dbReference type="eggNOG" id="COG1475">
    <property type="taxonomic scope" value="Bacteria"/>
</dbReference>
<evidence type="ECO:0000256" key="5">
    <source>
        <dbReference type="ARBA" id="ARBA00022747"/>
    </source>
</evidence>
<keyword evidence="5" id="KW-0680">Restriction system</keyword>
<dbReference type="Gene3D" id="3.40.50.150">
    <property type="entry name" value="Vaccinia Virus protein VP39"/>
    <property type="match status" value="1"/>
</dbReference>
<dbReference type="Gene3D" id="3.90.1530.10">
    <property type="entry name" value="Conserved hypothetical protein from pyrococcus furiosus pfu- 392566-001, ParB domain"/>
    <property type="match status" value="1"/>
</dbReference>
<dbReference type="OrthoDB" id="9800801at2"/>
<dbReference type="STRING" id="160454.RV10_GL004139"/>
<dbReference type="SUPFAM" id="SSF110849">
    <property type="entry name" value="ParB/Sulfiredoxin"/>
    <property type="match status" value="1"/>
</dbReference>
<dbReference type="GO" id="GO:0009307">
    <property type="term" value="P:DNA restriction-modification system"/>
    <property type="evidence" value="ECO:0007669"/>
    <property type="project" value="UniProtKB-KW"/>
</dbReference>
<keyword evidence="2 7" id="KW-0489">Methyltransferase</keyword>
<dbReference type="EMBL" id="AJAQ01000014">
    <property type="protein sequence ID" value="EOH94822.1"/>
    <property type="molecule type" value="Genomic_DNA"/>
</dbReference>
<dbReference type="Pfam" id="PF01555">
    <property type="entry name" value="N6_N4_Mtase"/>
    <property type="match status" value="1"/>
</dbReference>
<dbReference type="PROSITE" id="PS00092">
    <property type="entry name" value="N6_MTASE"/>
    <property type="match status" value="1"/>
</dbReference>
<organism evidence="7 8">
    <name type="scientific">Enterococcus pallens ATCC BAA-351</name>
    <dbReference type="NCBI Taxonomy" id="1158607"/>
    <lineage>
        <taxon>Bacteria</taxon>
        <taxon>Bacillati</taxon>
        <taxon>Bacillota</taxon>
        <taxon>Bacilli</taxon>
        <taxon>Lactobacillales</taxon>
        <taxon>Enterococcaceae</taxon>
        <taxon>Enterococcus</taxon>
    </lineage>
</organism>
<evidence type="ECO:0000313" key="7">
    <source>
        <dbReference type="EMBL" id="EOH94822.1"/>
    </source>
</evidence>
<evidence type="ECO:0000256" key="4">
    <source>
        <dbReference type="ARBA" id="ARBA00022691"/>
    </source>
</evidence>
<comment type="caution">
    <text evidence="7">The sequence shown here is derived from an EMBL/GenBank/DDBJ whole genome shotgun (WGS) entry which is preliminary data.</text>
</comment>
<keyword evidence="4" id="KW-0949">S-adenosyl-L-methionine</keyword>
<dbReference type="SMART" id="SM00470">
    <property type="entry name" value="ParB"/>
    <property type="match status" value="1"/>
</dbReference>
<proteinExistence type="inferred from homology"/>
<dbReference type="PATRIC" id="fig|1158607.3.peg.1711"/>
<keyword evidence="3 7" id="KW-0808">Transferase</keyword>
<comment type="similarity">
    <text evidence="1">Belongs to the N(4)/N(6)-methyltransferase family.</text>
</comment>
<dbReference type="RefSeq" id="WP_010756741.1">
    <property type="nucleotide sequence ID" value="NZ_ASWD01000006.1"/>
</dbReference>
<protein>
    <submittedName>
        <fullName evidence="7">Adenine methyltransferase</fullName>
    </submittedName>
</protein>
<dbReference type="GO" id="GO:0003677">
    <property type="term" value="F:DNA binding"/>
    <property type="evidence" value="ECO:0007669"/>
    <property type="project" value="InterPro"/>
</dbReference>
<dbReference type="InterPro" id="IPR003115">
    <property type="entry name" value="ParB_N"/>
</dbReference>
<dbReference type="PRINTS" id="PR00506">
    <property type="entry name" value="D21N6MTFRASE"/>
</dbReference>
<dbReference type="eggNOG" id="COG0863">
    <property type="taxonomic scope" value="Bacteria"/>
</dbReference>
<reference evidence="7 8" key="1">
    <citation type="submission" date="2013-02" db="EMBL/GenBank/DDBJ databases">
        <title>The Genome Sequence of Enterococcus pallens BAA-351.</title>
        <authorList>
            <consortium name="The Broad Institute Genome Sequencing Platform"/>
            <consortium name="The Broad Institute Genome Sequencing Center for Infectious Disease"/>
            <person name="Earl A.M."/>
            <person name="Gilmore M.S."/>
            <person name="Lebreton F."/>
            <person name="Walker B."/>
            <person name="Young S.K."/>
            <person name="Zeng Q."/>
            <person name="Gargeya S."/>
            <person name="Fitzgerald M."/>
            <person name="Haas B."/>
            <person name="Abouelleil A."/>
            <person name="Alvarado L."/>
            <person name="Arachchi H.M."/>
            <person name="Berlin A.M."/>
            <person name="Chapman S.B."/>
            <person name="Dewar J."/>
            <person name="Goldberg J."/>
            <person name="Griggs A."/>
            <person name="Gujja S."/>
            <person name="Hansen M."/>
            <person name="Howarth C."/>
            <person name="Imamovic A."/>
            <person name="Larimer J."/>
            <person name="McCowan C."/>
            <person name="Murphy C."/>
            <person name="Neiman D."/>
            <person name="Pearson M."/>
            <person name="Priest M."/>
            <person name="Roberts A."/>
            <person name="Saif S."/>
            <person name="Shea T."/>
            <person name="Sisk P."/>
            <person name="Sykes S."/>
            <person name="Wortman J."/>
            <person name="Nusbaum C."/>
            <person name="Birren B."/>
        </authorList>
    </citation>
    <scope>NUCLEOTIDE SEQUENCE [LARGE SCALE GENOMIC DNA]</scope>
    <source>
        <strain evidence="7 8">ATCC BAA-351</strain>
    </source>
</reference>
<dbReference type="InterPro" id="IPR015840">
    <property type="entry name" value="DNA_MeTrfase_ParB"/>
</dbReference>
<accession>R2QEA2</accession>
<sequence>MKFKKMKLNELTPADYNPRVELKPGMEEYDKLKKSIEEFGFVDPPIFNIQTGNLVGGHQRVTVAKSLGFLEEIEVSIVDLPLEKEKALNVALNKISGKWDEEKLGALLKELSEQSEGIDLTGFAESEIDDIITAFDYQEDTEKPIVEDDFDVNHFVENHQEPTTKLGQLWQLGEHYLMCGDSTSEDDVLHLMQRNKANLIVTDPPYNVAVQSGNEELQSSGRGEIMNDNMSYDDFVEFLSKVFENYSSIMHDDAGIYVFHGSSYQREFENAMNAAGIEVRAQCIWVKNNATFGWSQYRWQHEPVFYAHKSGKAPQWYGNRKQTSIWKDDLVNDLPDVTIWQIPKDDANKYYHPTQKPLSLIAIPVRNSSKRGDVVADYFGGSGSTLMLCEELGRICYTMELNPIFCDVIIARWEKATGGKAKLIQ</sequence>
<dbReference type="InterPro" id="IPR002941">
    <property type="entry name" value="DNA_methylase_N4/N6"/>
</dbReference>
<dbReference type="CDD" id="cd16401">
    <property type="entry name" value="ParB_N_like_MT"/>
    <property type="match status" value="1"/>
</dbReference>
<dbReference type="InterPro" id="IPR002052">
    <property type="entry name" value="DNA_methylase_N6_adenine_CS"/>
</dbReference>
<dbReference type="HOGENOM" id="CLU_024927_0_0_9"/>
<evidence type="ECO:0000256" key="3">
    <source>
        <dbReference type="ARBA" id="ARBA00022679"/>
    </source>
</evidence>
<name>R2QEA2_9ENTE</name>
<keyword evidence="8" id="KW-1185">Reference proteome</keyword>
<evidence type="ECO:0000256" key="1">
    <source>
        <dbReference type="ARBA" id="ARBA00006594"/>
    </source>
</evidence>
<dbReference type="Pfam" id="PF02195">
    <property type="entry name" value="ParB_N"/>
    <property type="match status" value="1"/>
</dbReference>